<dbReference type="Proteomes" id="UP000005953">
    <property type="component" value="Unassembled WGS sequence"/>
</dbReference>
<keyword evidence="6 7" id="KW-0472">Membrane</keyword>
<dbReference type="GO" id="GO:0005886">
    <property type="term" value="C:plasma membrane"/>
    <property type="evidence" value="ECO:0007669"/>
    <property type="project" value="UniProtKB-SubCell"/>
</dbReference>
<evidence type="ECO:0000256" key="2">
    <source>
        <dbReference type="ARBA" id="ARBA00022448"/>
    </source>
</evidence>
<feature type="transmembrane region" description="Helical" evidence="7">
    <location>
        <begin position="24"/>
        <end position="46"/>
    </location>
</feature>
<dbReference type="PROSITE" id="PS50928">
    <property type="entry name" value="ABC_TM1"/>
    <property type="match status" value="1"/>
</dbReference>
<feature type="transmembrane region" description="Helical" evidence="7">
    <location>
        <begin position="107"/>
        <end position="129"/>
    </location>
</feature>
<evidence type="ECO:0000256" key="1">
    <source>
        <dbReference type="ARBA" id="ARBA00004651"/>
    </source>
</evidence>
<evidence type="ECO:0000313" key="10">
    <source>
        <dbReference type="Proteomes" id="UP000005953"/>
    </source>
</evidence>
<keyword evidence="4 7" id="KW-0812">Transmembrane</keyword>
<dbReference type="STRING" id="314283.MED297_08961"/>
<comment type="subcellular location">
    <subcellularLocation>
        <location evidence="1 7">Cell membrane</location>
        <topology evidence="1 7">Multi-pass membrane protein</topology>
    </subcellularLocation>
</comment>
<dbReference type="HOGENOM" id="CLU_016047_1_1_6"/>
<gene>
    <name evidence="9" type="ORF">MED297_08961</name>
</gene>
<comment type="caution">
    <text evidence="9">The sequence shown here is derived from an EMBL/GenBank/DDBJ whole genome shotgun (WGS) entry which is preliminary data.</text>
</comment>
<evidence type="ECO:0000256" key="5">
    <source>
        <dbReference type="ARBA" id="ARBA00022989"/>
    </source>
</evidence>
<proteinExistence type="inferred from homology"/>
<feature type="transmembrane region" description="Helical" evidence="7">
    <location>
        <begin position="214"/>
        <end position="236"/>
    </location>
</feature>
<keyword evidence="5 7" id="KW-1133">Transmembrane helix</keyword>
<protein>
    <submittedName>
        <fullName evidence="9">Putative binding-protein-dependent transport protein</fullName>
    </submittedName>
</protein>
<dbReference type="InterPro" id="IPR035906">
    <property type="entry name" value="MetI-like_sf"/>
</dbReference>
<dbReference type="AlphaFoldDB" id="A4BGH6"/>
<organism evidence="9 10">
    <name type="scientific">Reinekea blandensis MED297</name>
    <dbReference type="NCBI Taxonomy" id="314283"/>
    <lineage>
        <taxon>Bacteria</taxon>
        <taxon>Pseudomonadati</taxon>
        <taxon>Pseudomonadota</taxon>
        <taxon>Gammaproteobacteria</taxon>
        <taxon>Oceanospirillales</taxon>
        <taxon>Saccharospirillaceae</taxon>
        <taxon>Reinekea</taxon>
    </lineage>
</organism>
<sequence length="310" mass="33957">MTLLNPTQTQSALKKRFNVKRISLSRLLAWIILIVMLTITVFPLLFMTKTSFVPAEDLYTSANQLVPDNPTLVHYKKVFGLLDTDESIAAGGSGANINFGLSLVNSLIFTISIVIVQTFNSAMAAYAFARVPFYGSRVLFGAFVASMMIPGVVTLIPNFVMVRDLGLLNTHLGMVAPFLLMHGFAVFFMRQFFISMPKDLEEAAQLDGLNPLMIFFKIALPLSIGPLLTVATLTMINMWNEFLWPFLVTTEDSMKTLPVALQSFKSQAPQGQPDWGGLMAATVVATLPTLGMLLAFGGRIVESVQFTGGK</sequence>
<keyword evidence="3" id="KW-1003">Cell membrane</keyword>
<feature type="domain" description="ABC transmembrane type-1" evidence="8">
    <location>
        <begin position="103"/>
        <end position="296"/>
    </location>
</feature>
<dbReference type="GO" id="GO:0055085">
    <property type="term" value="P:transmembrane transport"/>
    <property type="evidence" value="ECO:0007669"/>
    <property type="project" value="InterPro"/>
</dbReference>
<evidence type="ECO:0000313" key="9">
    <source>
        <dbReference type="EMBL" id="EAR08782.1"/>
    </source>
</evidence>
<dbReference type="InterPro" id="IPR000515">
    <property type="entry name" value="MetI-like"/>
</dbReference>
<evidence type="ECO:0000256" key="6">
    <source>
        <dbReference type="ARBA" id="ARBA00023136"/>
    </source>
</evidence>
<dbReference type="SUPFAM" id="SSF161098">
    <property type="entry name" value="MetI-like"/>
    <property type="match status" value="1"/>
</dbReference>
<dbReference type="RefSeq" id="WP_008046016.1">
    <property type="nucleotide sequence ID" value="NZ_CH724152.1"/>
</dbReference>
<reference evidence="9 10" key="1">
    <citation type="submission" date="2006-02" db="EMBL/GenBank/DDBJ databases">
        <authorList>
            <person name="Pinhassi J."/>
            <person name="Pedros-Alio C."/>
            <person name="Ferriera S."/>
            <person name="Johnson J."/>
            <person name="Kravitz S."/>
            <person name="Halpern A."/>
            <person name="Remington K."/>
            <person name="Beeson K."/>
            <person name="Tran B."/>
            <person name="Rogers Y.-H."/>
            <person name="Friedman R."/>
            <person name="Venter J.C."/>
        </authorList>
    </citation>
    <scope>NUCLEOTIDE SEQUENCE [LARGE SCALE GENOMIC DNA]</scope>
    <source>
        <strain evidence="9 10">MED297</strain>
    </source>
</reference>
<feature type="transmembrane region" description="Helical" evidence="7">
    <location>
        <begin position="275"/>
        <end position="296"/>
    </location>
</feature>
<accession>A4BGH6</accession>
<keyword evidence="2 7" id="KW-0813">Transport</keyword>
<dbReference type="Pfam" id="PF00528">
    <property type="entry name" value="BPD_transp_1"/>
    <property type="match status" value="1"/>
</dbReference>
<evidence type="ECO:0000259" key="8">
    <source>
        <dbReference type="PROSITE" id="PS50928"/>
    </source>
</evidence>
<dbReference type="EMBL" id="AAOE01000016">
    <property type="protein sequence ID" value="EAR08782.1"/>
    <property type="molecule type" value="Genomic_DNA"/>
</dbReference>
<evidence type="ECO:0000256" key="7">
    <source>
        <dbReference type="RuleBase" id="RU363032"/>
    </source>
</evidence>
<evidence type="ECO:0000256" key="3">
    <source>
        <dbReference type="ARBA" id="ARBA00022475"/>
    </source>
</evidence>
<name>A4BGH6_9GAMM</name>
<evidence type="ECO:0000256" key="4">
    <source>
        <dbReference type="ARBA" id="ARBA00022692"/>
    </source>
</evidence>
<comment type="similarity">
    <text evidence="7">Belongs to the binding-protein-dependent transport system permease family.</text>
</comment>
<dbReference type="CDD" id="cd06261">
    <property type="entry name" value="TM_PBP2"/>
    <property type="match status" value="1"/>
</dbReference>
<feature type="transmembrane region" description="Helical" evidence="7">
    <location>
        <begin position="138"/>
        <end position="160"/>
    </location>
</feature>
<keyword evidence="10" id="KW-1185">Reference proteome</keyword>
<dbReference type="PANTHER" id="PTHR43744">
    <property type="entry name" value="ABC TRANSPORTER PERMEASE PROTEIN MG189-RELATED-RELATED"/>
    <property type="match status" value="1"/>
</dbReference>
<dbReference type="Gene3D" id="1.10.3720.10">
    <property type="entry name" value="MetI-like"/>
    <property type="match status" value="1"/>
</dbReference>
<feature type="transmembrane region" description="Helical" evidence="7">
    <location>
        <begin position="172"/>
        <end position="193"/>
    </location>
</feature>
<dbReference type="PANTHER" id="PTHR43744:SF12">
    <property type="entry name" value="ABC TRANSPORTER PERMEASE PROTEIN MG189-RELATED"/>
    <property type="match status" value="1"/>
</dbReference>